<dbReference type="GO" id="GO:0098797">
    <property type="term" value="C:plasma membrane protein complex"/>
    <property type="evidence" value="ECO:0007669"/>
    <property type="project" value="TreeGrafter"/>
</dbReference>
<evidence type="ECO:0000256" key="1">
    <source>
        <dbReference type="SAM" id="Phobius"/>
    </source>
</evidence>
<protein>
    <recommendedName>
        <fullName evidence="3">FtsX-like permease family protein</fullName>
    </recommendedName>
</protein>
<dbReference type="PANTHER" id="PTHR30489:SF0">
    <property type="entry name" value="LIPOPROTEIN-RELEASING SYSTEM TRANSMEMBRANE PROTEIN LOLE"/>
    <property type="match status" value="1"/>
</dbReference>
<keyword evidence="1" id="KW-0812">Transmembrane</keyword>
<dbReference type="InterPro" id="IPR051447">
    <property type="entry name" value="Lipoprotein-release_system"/>
</dbReference>
<feature type="transmembrane region" description="Helical" evidence="1">
    <location>
        <begin position="513"/>
        <end position="537"/>
    </location>
</feature>
<keyword evidence="1" id="KW-0472">Membrane</keyword>
<dbReference type="PANTHER" id="PTHR30489">
    <property type="entry name" value="LIPOPROTEIN-RELEASING SYSTEM TRANSMEMBRANE PROTEIN LOLE"/>
    <property type="match status" value="1"/>
</dbReference>
<name>A0A450UQT7_9GAMM</name>
<organism evidence="2">
    <name type="scientific">Candidatus Kentrum sp. LFY</name>
    <dbReference type="NCBI Taxonomy" id="2126342"/>
    <lineage>
        <taxon>Bacteria</taxon>
        <taxon>Pseudomonadati</taxon>
        <taxon>Pseudomonadota</taxon>
        <taxon>Gammaproteobacteria</taxon>
        <taxon>Candidatus Kentrum</taxon>
    </lineage>
</organism>
<dbReference type="GO" id="GO:0044874">
    <property type="term" value="P:lipoprotein localization to outer membrane"/>
    <property type="evidence" value="ECO:0007669"/>
    <property type="project" value="TreeGrafter"/>
</dbReference>
<feature type="transmembrane region" description="Helical" evidence="1">
    <location>
        <begin position="566"/>
        <end position="587"/>
    </location>
</feature>
<dbReference type="AlphaFoldDB" id="A0A450UQT7"/>
<sequence>MKQDVRSIAYLAFADLRFEWILSLCMMIALGAIFAPLFILQGLQSGIVGNMLEMLEKDPDSRMVSPKFHVGAPLDETWLQELRQRSDVLITAPTAYLLLRAEGQEDRVNVLPTGPDDPLLVEHRVQLQEEGAELVLSKPAAMRANKKVGDNFQLILARNTGTEERIPVSFQVAGILPESVADEAKIWMPSRCFEGIYDWRKGRAFPALGLSGKGTRLMPEYDGILTLSERVPSRREYQRMLARRFSFSRAPTVVEASGWRLEKNKQIRLWRAIGNTVRATDAEELRNRHMEMGYKVETLLFVDKLPLRLEPDGPPLHVTILPKKLRSGGALSSGARIPAWISRHAEVPLNSDRVATETEEARNYHAETGNEVGTLAFSDKLSLRPDGANQAIDVDALFATGPGRTEIRLPLTLFRDSSVKPGLIALDAEFAGKLNAAHREEANYDTDTGEFVPVRQGDHFFRAYVATIDDLEPLIEFIRQEGARVGNKALKEPRSRLAEVRNIRRLANYMRDLYLLIVLVAAVAGLLAIFASVYAGVERKRRDLAYLQLMGINRFVLYLFPYFKSLFLVAGGLAFTFTAYGFFSYFADLRFAENIEGASLTYLGIGEIALLAGGILVFSSLASLAAAFRITNIDPGEYIRE</sequence>
<dbReference type="EMBL" id="CAADFH010000045">
    <property type="protein sequence ID" value="VFJ94911.1"/>
    <property type="molecule type" value="Genomic_DNA"/>
</dbReference>
<keyword evidence="1" id="KW-1133">Transmembrane helix</keyword>
<evidence type="ECO:0000313" key="2">
    <source>
        <dbReference type="EMBL" id="VFJ94911.1"/>
    </source>
</evidence>
<proteinExistence type="predicted"/>
<feature type="transmembrane region" description="Helical" evidence="1">
    <location>
        <begin position="20"/>
        <end position="40"/>
    </location>
</feature>
<evidence type="ECO:0008006" key="3">
    <source>
        <dbReference type="Google" id="ProtNLM"/>
    </source>
</evidence>
<reference evidence="2" key="1">
    <citation type="submission" date="2019-02" db="EMBL/GenBank/DDBJ databases">
        <authorList>
            <person name="Gruber-Vodicka R. H."/>
            <person name="Seah K. B. B."/>
        </authorList>
    </citation>
    <scope>NUCLEOTIDE SEQUENCE</scope>
    <source>
        <strain evidence="2">BECK_M6</strain>
    </source>
</reference>
<gene>
    <name evidence="2" type="ORF">BECKLFY1418A_GA0070994_10455</name>
</gene>
<accession>A0A450UQT7</accession>
<feature type="transmembrane region" description="Helical" evidence="1">
    <location>
        <begin position="608"/>
        <end position="628"/>
    </location>
</feature>